<name>A0ABW0P2G0_9HYPH</name>
<evidence type="ECO:0000313" key="3">
    <source>
        <dbReference type="Proteomes" id="UP001596060"/>
    </source>
</evidence>
<dbReference type="EMBL" id="JBHSLU010000018">
    <property type="protein sequence ID" value="MFC5505582.1"/>
    <property type="molecule type" value="Genomic_DNA"/>
</dbReference>
<organism evidence="2 3">
    <name type="scientific">Bosea massiliensis</name>
    <dbReference type="NCBI Taxonomy" id="151419"/>
    <lineage>
        <taxon>Bacteria</taxon>
        <taxon>Pseudomonadati</taxon>
        <taxon>Pseudomonadota</taxon>
        <taxon>Alphaproteobacteria</taxon>
        <taxon>Hyphomicrobiales</taxon>
        <taxon>Boseaceae</taxon>
        <taxon>Bosea</taxon>
    </lineage>
</organism>
<proteinExistence type="predicted"/>
<accession>A0ABW0P2G0</accession>
<dbReference type="Proteomes" id="UP001596060">
    <property type="component" value="Unassembled WGS sequence"/>
</dbReference>
<gene>
    <name evidence="2" type="ORF">ACFPN9_09965</name>
</gene>
<feature type="region of interest" description="Disordered" evidence="1">
    <location>
        <begin position="1"/>
        <end position="24"/>
    </location>
</feature>
<evidence type="ECO:0000313" key="2">
    <source>
        <dbReference type="EMBL" id="MFC5505582.1"/>
    </source>
</evidence>
<dbReference type="RefSeq" id="WP_156446498.1">
    <property type="nucleotide sequence ID" value="NZ_JBHSLU010000018.1"/>
</dbReference>
<sequence length="200" mass="20686">MAGPYASAGPKASEAGHDPDALAGTRLPHLASPAAALRQVLAAHALRRCAHIVEIGGAGLPITGFLTHHPASVTVIDPKIPAYEADTLNGAPCRLRHVAAKLQEVEIAPATPFGLVLLGLSLKPFGRRAATPPELLALAAGAAVLVIDYALELERALGQIGALTATRSDAPAIDLSLTIHDEALRAAGFDRRRFLVFGDA</sequence>
<protein>
    <submittedName>
        <fullName evidence="2">Uncharacterized protein</fullName>
    </submittedName>
</protein>
<evidence type="ECO:0000256" key="1">
    <source>
        <dbReference type="SAM" id="MobiDB-lite"/>
    </source>
</evidence>
<comment type="caution">
    <text evidence="2">The sequence shown here is derived from an EMBL/GenBank/DDBJ whole genome shotgun (WGS) entry which is preliminary data.</text>
</comment>
<keyword evidence="3" id="KW-1185">Reference proteome</keyword>
<reference evidence="3" key="1">
    <citation type="journal article" date="2019" name="Int. J. Syst. Evol. Microbiol.">
        <title>The Global Catalogue of Microorganisms (GCM) 10K type strain sequencing project: providing services to taxonomists for standard genome sequencing and annotation.</title>
        <authorList>
            <consortium name="The Broad Institute Genomics Platform"/>
            <consortium name="The Broad Institute Genome Sequencing Center for Infectious Disease"/>
            <person name="Wu L."/>
            <person name="Ma J."/>
        </authorList>
    </citation>
    <scope>NUCLEOTIDE SEQUENCE [LARGE SCALE GENOMIC DNA]</scope>
    <source>
        <strain evidence="3">CCUG 43117</strain>
    </source>
</reference>